<dbReference type="EMBL" id="GEZM01016918">
    <property type="protein sequence ID" value="JAV91045.1"/>
    <property type="molecule type" value="Transcribed_RNA"/>
</dbReference>
<keyword evidence="2" id="KW-0378">Hydrolase</keyword>
<organism evidence="5">
    <name type="scientific">Photinus pyralis</name>
    <name type="common">Common eastern firefly</name>
    <name type="synonym">Lampyris pyralis</name>
    <dbReference type="NCBI Taxonomy" id="7054"/>
    <lineage>
        <taxon>Eukaryota</taxon>
        <taxon>Metazoa</taxon>
        <taxon>Ecdysozoa</taxon>
        <taxon>Arthropoda</taxon>
        <taxon>Hexapoda</taxon>
        <taxon>Insecta</taxon>
        <taxon>Pterygota</taxon>
        <taxon>Neoptera</taxon>
        <taxon>Endopterygota</taxon>
        <taxon>Coleoptera</taxon>
        <taxon>Polyphaga</taxon>
        <taxon>Elateriformia</taxon>
        <taxon>Elateroidea</taxon>
        <taxon>Lampyridae</taxon>
        <taxon>Lampyrinae</taxon>
        <taxon>Photinus</taxon>
    </lineage>
</organism>
<evidence type="ECO:0008006" key="6">
    <source>
        <dbReference type="Google" id="ProtNLM"/>
    </source>
</evidence>
<dbReference type="SUPFAM" id="SSF52768">
    <property type="entry name" value="Arginase/deacetylase"/>
    <property type="match status" value="1"/>
</dbReference>
<comment type="similarity">
    <text evidence="4">Belongs to the arginase family.</text>
</comment>
<evidence type="ECO:0000256" key="3">
    <source>
        <dbReference type="ARBA" id="ARBA00023211"/>
    </source>
</evidence>
<evidence type="ECO:0000313" key="5">
    <source>
        <dbReference type="EMBL" id="JAV91045.1"/>
    </source>
</evidence>
<dbReference type="GO" id="GO:0004053">
    <property type="term" value="F:arginase activity"/>
    <property type="evidence" value="ECO:0007669"/>
    <property type="project" value="TreeGrafter"/>
</dbReference>
<dbReference type="AlphaFoldDB" id="A0A1Y1N303"/>
<keyword evidence="3" id="KW-0464">Manganese</keyword>
<protein>
    <recommendedName>
        <fullName evidence="6">Arginase</fullName>
    </recommendedName>
</protein>
<dbReference type="PANTHER" id="PTHR43782:SF3">
    <property type="entry name" value="ARGINASE"/>
    <property type="match status" value="1"/>
</dbReference>
<evidence type="ECO:0000256" key="1">
    <source>
        <dbReference type="ARBA" id="ARBA00022723"/>
    </source>
</evidence>
<evidence type="ECO:0000256" key="4">
    <source>
        <dbReference type="PROSITE-ProRule" id="PRU00742"/>
    </source>
</evidence>
<accession>A0A1Y1N303</accession>
<dbReference type="Pfam" id="PF00491">
    <property type="entry name" value="Arginase"/>
    <property type="match status" value="1"/>
</dbReference>
<name>A0A1Y1N303_PHOPY</name>
<keyword evidence="1" id="KW-0479">Metal-binding</keyword>
<dbReference type="GO" id="GO:0030145">
    <property type="term" value="F:manganese ion binding"/>
    <property type="evidence" value="ECO:0007669"/>
    <property type="project" value="TreeGrafter"/>
</dbReference>
<dbReference type="PANTHER" id="PTHR43782">
    <property type="entry name" value="ARGINASE"/>
    <property type="match status" value="1"/>
</dbReference>
<dbReference type="InterPro" id="IPR006035">
    <property type="entry name" value="Ureohydrolase"/>
</dbReference>
<proteinExistence type="inferred from homology"/>
<dbReference type="GO" id="GO:0005634">
    <property type="term" value="C:nucleus"/>
    <property type="evidence" value="ECO:0007669"/>
    <property type="project" value="TreeGrafter"/>
</dbReference>
<dbReference type="GO" id="GO:0005829">
    <property type="term" value="C:cytosol"/>
    <property type="evidence" value="ECO:0007669"/>
    <property type="project" value="TreeGrafter"/>
</dbReference>
<sequence>MFNRVSVRLLRQVRNASLKTEIGVIGVPFENGQRKVGVGNAPKFLRDAGLIKSLQKIHDKIDVKDYGDIVYSIDHDISNSVPNMLMYEHMVACTKVLSKQVTRVLNDGRICLTLGGDHSIGTFARVSEL</sequence>
<dbReference type="Gene3D" id="3.40.800.10">
    <property type="entry name" value="Ureohydrolase domain"/>
    <property type="match status" value="1"/>
</dbReference>
<dbReference type="InterPro" id="IPR023696">
    <property type="entry name" value="Ureohydrolase_dom_sf"/>
</dbReference>
<evidence type="ECO:0000256" key="2">
    <source>
        <dbReference type="ARBA" id="ARBA00022801"/>
    </source>
</evidence>
<reference evidence="5" key="1">
    <citation type="journal article" date="2016" name="Sci. Rep.">
        <title>Molecular characterization of firefly nuptial gifts: a multi-omics approach sheds light on postcopulatory sexual selection.</title>
        <authorList>
            <person name="Al-Wathiqui N."/>
            <person name="Fallon T.R."/>
            <person name="South A."/>
            <person name="Weng J.K."/>
            <person name="Lewis S.M."/>
        </authorList>
    </citation>
    <scope>NUCLEOTIDE SEQUENCE</scope>
</reference>
<dbReference type="PROSITE" id="PS51409">
    <property type="entry name" value="ARGINASE_2"/>
    <property type="match status" value="1"/>
</dbReference>